<keyword evidence="4" id="KW-1185">Reference proteome</keyword>
<organism evidence="3 4">
    <name type="scientific">Propylenella binzhouense</name>
    <dbReference type="NCBI Taxonomy" id="2555902"/>
    <lineage>
        <taxon>Bacteria</taxon>
        <taxon>Pseudomonadati</taxon>
        <taxon>Pseudomonadota</taxon>
        <taxon>Alphaproteobacteria</taxon>
        <taxon>Hyphomicrobiales</taxon>
        <taxon>Propylenellaceae</taxon>
        <taxon>Propylenella</taxon>
    </lineage>
</organism>
<feature type="transmembrane region" description="Helical" evidence="2">
    <location>
        <begin position="66"/>
        <end position="84"/>
    </location>
</feature>
<proteinExistence type="predicted"/>
<name>A0A964T2Z6_9HYPH</name>
<dbReference type="EMBL" id="SPKJ01000016">
    <property type="protein sequence ID" value="MYZ47506.1"/>
    <property type="molecule type" value="Genomic_DNA"/>
</dbReference>
<dbReference type="RefSeq" id="WP_161139857.1">
    <property type="nucleotide sequence ID" value="NZ_SPKJ01000016.1"/>
</dbReference>
<evidence type="ECO:0000313" key="4">
    <source>
        <dbReference type="Proteomes" id="UP000773614"/>
    </source>
</evidence>
<feature type="region of interest" description="Disordered" evidence="1">
    <location>
        <begin position="119"/>
        <end position="148"/>
    </location>
</feature>
<keyword evidence="2" id="KW-0472">Membrane</keyword>
<dbReference type="AlphaFoldDB" id="A0A964T2Z6"/>
<gene>
    <name evidence="3" type="ORF">E4O86_07250</name>
</gene>
<keyword evidence="2" id="KW-0812">Transmembrane</keyword>
<keyword evidence="2" id="KW-1133">Transmembrane helix</keyword>
<evidence type="ECO:0000313" key="3">
    <source>
        <dbReference type="EMBL" id="MYZ47506.1"/>
    </source>
</evidence>
<feature type="transmembrane region" description="Helical" evidence="2">
    <location>
        <begin position="27"/>
        <end position="60"/>
    </location>
</feature>
<comment type="caution">
    <text evidence="3">The sequence shown here is derived from an EMBL/GenBank/DDBJ whole genome shotgun (WGS) entry which is preliminary data.</text>
</comment>
<dbReference type="OrthoDB" id="7285394at2"/>
<dbReference type="InterPro" id="IPR024399">
    <property type="entry name" value="DUF2628"/>
</dbReference>
<evidence type="ECO:0000256" key="1">
    <source>
        <dbReference type="SAM" id="MobiDB-lite"/>
    </source>
</evidence>
<reference evidence="3" key="1">
    <citation type="submission" date="2019-03" db="EMBL/GenBank/DDBJ databases">
        <title>Afifella sp. nov., isolated from activated sludge.</title>
        <authorList>
            <person name="Li Q."/>
            <person name="Liu Y."/>
        </authorList>
    </citation>
    <scope>NUCLEOTIDE SEQUENCE</scope>
    <source>
        <strain evidence="3">L72</strain>
    </source>
</reference>
<accession>A0A964T2Z6</accession>
<feature type="compositionally biased region" description="Low complexity" evidence="1">
    <location>
        <begin position="119"/>
        <end position="128"/>
    </location>
</feature>
<evidence type="ECO:0000256" key="2">
    <source>
        <dbReference type="SAM" id="Phobius"/>
    </source>
</evidence>
<dbReference type="Pfam" id="PF10947">
    <property type="entry name" value="DUF2628"/>
    <property type="match status" value="1"/>
</dbReference>
<dbReference type="Proteomes" id="UP000773614">
    <property type="component" value="Unassembled WGS sequence"/>
</dbReference>
<protein>
    <submittedName>
        <fullName evidence="3">DUF2628 domain-containing protein</fullName>
    </submittedName>
</protein>
<sequence length="159" mass="17980">MATYYTVHAPPDGEIERARFVKEGFSWPAFFFPVIWLLWHGLWVAFVLYLVYAAALFALARTSPEAPVGAIALIGAILFALEANNIRRAALARRGWRELGEAWGRGLDEAEHRFFRRGAAGESASAAPRPERSRRPWPAFRPERREEDEVVGLFPRAEA</sequence>